<keyword evidence="3" id="KW-1185">Reference proteome</keyword>
<dbReference type="RefSeq" id="XP_009552367.1">
    <property type="nucleotide sequence ID" value="XM_009554072.1"/>
</dbReference>
<evidence type="ECO:0000313" key="3">
    <source>
        <dbReference type="Proteomes" id="UP000030671"/>
    </source>
</evidence>
<sequence length="196" mass="21540">MSFSFIRAASVTWRSPQPDIHHHPFSPLTRALTIIPERPAKPPLPSSDAFDDFFGAARTTCTSDSRHHEHPIPSSPPMGTALPPAYAYPPPAPIHADPAFDESELPSYAQLEAVHARQPISAELESITLAPYFFKFDINAAPADWEMTKTPAKRNALFDTMRKAEYKWARRGIAAAALLSVMITAIVIIAVSLSHT</sequence>
<feature type="transmembrane region" description="Helical" evidence="1">
    <location>
        <begin position="172"/>
        <end position="193"/>
    </location>
</feature>
<dbReference type="EMBL" id="KI925465">
    <property type="protein sequence ID" value="ETW76151.1"/>
    <property type="molecule type" value="Genomic_DNA"/>
</dbReference>
<name>W4JTC4_HETIT</name>
<dbReference type="OrthoDB" id="3358294at2759"/>
<proteinExistence type="predicted"/>
<dbReference type="InParanoid" id="W4JTC4"/>
<dbReference type="Proteomes" id="UP000030671">
    <property type="component" value="Unassembled WGS sequence"/>
</dbReference>
<evidence type="ECO:0000313" key="2">
    <source>
        <dbReference type="EMBL" id="ETW76151.1"/>
    </source>
</evidence>
<keyword evidence="1" id="KW-0812">Transmembrane</keyword>
<reference evidence="2 3" key="1">
    <citation type="journal article" date="2012" name="New Phytol.">
        <title>Insight into trade-off between wood decay and parasitism from the genome of a fungal forest pathogen.</title>
        <authorList>
            <person name="Olson A."/>
            <person name="Aerts A."/>
            <person name="Asiegbu F."/>
            <person name="Belbahri L."/>
            <person name="Bouzid O."/>
            <person name="Broberg A."/>
            <person name="Canback B."/>
            <person name="Coutinho P.M."/>
            <person name="Cullen D."/>
            <person name="Dalman K."/>
            <person name="Deflorio G."/>
            <person name="van Diepen L.T."/>
            <person name="Dunand C."/>
            <person name="Duplessis S."/>
            <person name="Durling M."/>
            <person name="Gonthier P."/>
            <person name="Grimwood J."/>
            <person name="Fossdal C.G."/>
            <person name="Hansson D."/>
            <person name="Henrissat B."/>
            <person name="Hietala A."/>
            <person name="Himmelstrand K."/>
            <person name="Hoffmeister D."/>
            <person name="Hogberg N."/>
            <person name="James T.Y."/>
            <person name="Karlsson M."/>
            <person name="Kohler A."/>
            <person name="Kues U."/>
            <person name="Lee Y.H."/>
            <person name="Lin Y.C."/>
            <person name="Lind M."/>
            <person name="Lindquist E."/>
            <person name="Lombard V."/>
            <person name="Lucas S."/>
            <person name="Lunden K."/>
            <person name="Morin E."/>
            <person name="Murat C."/>
            <person name="Park J."/>
            <person name="Raffaello T."/>
            <person name="Rouze P."/>
            <person name="Salamov A."/>
            <person name="Schmutz J."/>
            <person name="Solheim H."/>
            <person name="Stahlberg J."/>
            <person name="Velez H."/>
            <person name="de Vries R.P."/>
            <person name="Wiebenga A."/>
            <person name="Woodward S."/>
            <person name="Yakovlev I."/>
            <person name="Garbelotto M."/>
            <person name="Martin F."/>
            <person name="Grigoriev I.V."/>
            <person name="Stenlid J."/>
        </authorList>
    </citation>
    <scope>NUCLEOTIDE SEQUENCE [LARGE SCALE GENOMIC DNA]</scope>
    <source>
        <strain evidence="2 3">TC 32-1</strain>
    </source>
</reference>
<accession>W4JTC4</accession>
<keyword evidence="1" id="KW-0472">Membrane</keyword>
<dbReference type="KEGG" id="hir:HETIRDRAFT_455704"/>
<organism evidence="2 3">
    <name type="scientific">Heterobasidion irregulare (strain TC 32-1)</name>
    <dbReference type="NCBI Taxonomy" id="747525"/>
    <lineage>
        <taxon>Eukaryota</taxon>
        <taxon>Fungi</taxon>
        <taxon>Dikarya</taxon>
        <taxon>Basidiomycota</taxon>
        <taxon>Agaricomycotina</taxon>
        <taxon>Agaricomycetes</taxon>
        <taxon>Russulales</taxon>
        <taxon>Bondarzewiaceae</taxon>
        <taxon>Heterobasidion</taxon>
        <taxon>Heterobasidion annosum species complex</taxon>
    </lineage>
</organism>
<protein>
    <submittedName>
        <fullName evidence="2">Uncharacterized protein</fullName>
    </submittedName>
</protein>
<gene>
    <name evidence="2" type="ORF">HETIRDRAFT_455704</name>
</gene>
<dbReference type="HOGENOM" id="CLU_103448_0_0_1"/>
<dbReference type="GeneID" id="20676654"/>
<dbReference type="AlphaFoldDB" id="W4JTC4"/>
<evidence type="ECO:0000256" key="1">
    <source>
        <dbReference type="SAM" id="Phobius"/>
    </source>
</evidence>
<keyword evidence="1" id="KW-1133">Transmembrane helix</keyword>